<keyword evidence="6 8" id="KW-1133">Transmembrane helix</keyword>
<name>A0A2J5PGV5_9ENTR</name>
<comment type="similarity">
    <text evidence="2">Belongs to the binding-protein-dependent transport system permease family. FecCD subfamily.</text>
</comment>
<dbReference type="GO" id="GO:0005886">
    <property type="term" value="C:plasma membrane"/>
    <property type="evidence" value="ECO:0007669"/>
    <property type="project" value="UniProtKB-SubCell"/>
</dbReference>
<protein>
    <submittedName>
        <fullName evidence="9">ABC transporter permease</fullName>
    </submittedName>
</protein>
<comment type="caution">
    <text evidence="9">The sequence shown here is derived from an EMBL/GenBank/DDBJ whole genome shotgun (WGS) entry which is preliminary data.</text>
</comment>
<dbReference type="GO" id="GO:0022857">
    <property type="term" value="F:transmembrane transporter activity"/>
    <property type="evidence" value="ECO:0007669"/>
    <property type="project" value="InterPro"/>
</dbReference>
<feature type="transmembrane region" description="Helical" evidence="8">
    <location>
        <begin position="7"/>
        <end position="27"/>
    </location>
</feature>
<dbReference type="Proteomes" id="UP000234667">
    <property type="component" value="Unassembled WGS sequence"/>
</dbReference>
<reference evidence="9 10" key="2">
    <citation type="submission" date="2018-01" db="EMBL/GenBank/DDBJ databases">
        <title>Genomic study of Klebsiella pneumoniae.</title>
        <authorList>
            <person name="Yang Y."/>
            <person name="Bicalho R."/>
        </authorList>
    </citation>
    <scope>NUCLEOTIDE SEQUENCE [LARGE SCALE GENOMIC DNA]</scope>
    <source>
        <strain evidence="9 10">A10</strain>
    </source>
</reference>
<dbReference type="PANTHER" id="PTHR30472">
    <property type="entry name" value="FERRIC ENTEROBACTIN TRANSPORT SYSTEM PERMEASE PROTEIN"/>
    <property type="match status" value="1"/>
</dbReference>
<dbReference type="GO" id="GO:0033214">
    <property type="term" value="P:siderophore-iron import into cell"/>
    <property type="evidence" value="ECO:0007669"/>
    <property type="project" value="TreeGrafter"/>
</dbReference>
<keyword evidence="4" id="KW-1003">Cell membrane</keyword>
<comment type="subcellular location">
    <subcellularLocation>
        <location evidence="1">Cell membrane</location>
        <topology evidence="1">Multi-pass membrane protein</topology>
    </subcellularLocation>
</comment>
<feature type="non-terminal residue" evidence="9">
    <location>
        <position position="115"/>
    </location>
</feature>
<dbReference type="Pfam" id="PF01032">
    <property type="entry name" value="FecCD"/>
    <property type="match status" value="1"/>
</dbReference>
<evidence type="ECO:0000313" key="9">
    <source>
        <dbReference type="EMBL" id="PLO65281.1"/>
    </source>
</evidence>
<evidence type="ECO:0000256" key="6">
    <source>
        <dbReference type="ARBA" id="ARBA00022989"/>
    </source>
</evidence>
<proteinExistence type="inferred from homology"/>
<evidence type="ECO:0000256" key="4">
    <source>
        <dbReference type="ARBA" id="ARBA00022475"/>
    </source>
</evidence>
<evidence type="ECO:0000256" key="8">
    <source>
        <dbReference type="SAM" id="Phobius"/>
    </source>
</evidence>
<evidence type="ECO:0000313" key="10">
    <source>
        <dbReference type="Proteomes" id="UP000234667"/>
    </source>
</evidence>
<evidence type="ECO:0000256" key="7">
    <source>
        <dbReference type="ARBA" id="ARBA00023136"/>
    </source>
</evidence>
<keyword evidence="3" id="KW-0813">Transport</keyword>
<evidence type="ECO:0000256" key="1">
    <source>
        <dbReference type="ARBA" id="ARBA00004651"/>
    </source>
</evidence>
<keyword evidence="7 8" id="KW-0472">Membrane</keyword>
<dbReference type="EMBL" id="PIDR01000897">
    <property type="protein sequence ID" value="PLO65281.1"/>
    <property type="molecule type" value="Genomic_DNA"/>
</dbReference>
<keyword evidence="5 8" id="KW-0812">Transmembrane</keyword>
<evidence type="ECO:0000256" key="2">
    <source>
        <dbReference type="ARBA" id="ARBA00007935"/>
    </source>
</evidence>
<dbReference type="InterPro" id="IPR000522">
    <property type="entry name" value="ABC_transptr_permease_BtuC"/>
</dbReference>
<dbReference type="PANTHER" id="PTHR30472:SF25">
    <property type="entry name" value="ABC TRANSPORTER PERMEASE PROTEIN MJ0876-RELATED"/>
    <property type="match status" value="1"/>
</dbReference>
<dbReference type="AlphaFoldDB" id="A0A2J5PGV5"/>
<evidence type="ECO:0000256" key="3">
    <source>
        <dbReference type="ARBA" id="ARBA00022448"/>
    </source>
</evidence>
<accession>A0A2J5PGV5</accession>
<dbReference type="Gene3D" id="1.10.3470.10">
    <property type="entry name" value="ABC transporter involved in vitamin B12 uptake, BtuC"/>
    <property type="match status" value="1"/>
</dbReference>
<dbReference type="InterPro" id="IPR037294">
    <property type="entry name" value="ABC_BtuC-like"/>
</dbReference>
<gene>
    <name evidence="9" type="ORF">CWN49_23570</name>
</gene>
<feature type="transmembrane region" description="Helical" evidence="8">
    <location>
        <begin position="66"/>
        <end position="83"/>
    </location>
</feature>
<dbReference type="SUPFAM" id="SSF81345">
    <property type="entry name" value="ABC transporter involved in vitamin B12 uptake, BtuC"/>
    <property type="match status" value="1"/>
</dbReference>
<sequence length="115" mass="11962">MSGAHCRYYWAAWGALPLLAGLMLFSVAKGSVPLSLTQVLGALRLLDVPVSEMIGRIVIDLRVPRTLLAVLAGAVLAIVGGLLQTTTRNDLADPFLFGLSSGASAGAVLVITRFG</sequence>
<evidence type="ECO:0000256" key="5">
    <source>
        <dbReference type="ARBA" id="ARBA00022692"/>
    </source>
</evidence>
<reference evidence="9 10" key="1">
    <citation type="submission" date="2017-11" db="EMBL/GenBank/DDBJ databases">
        <authorList>
            <person name="Han C.G."/>
        </authorList>
    </citation>
    <scope>NUCLEOTIDE SEQUENCE [LARGE SCALE GENOMIC DNA]</scope>
    <source>
        <strain evidence="9 10">A10</strain>
    </source>
</reference>
<feature type="transmembrane region" description="Helical" evidence="8">
    <location>
        <begin position="95"/>
        <end position="114"/>
    </location>
</feature>
<organism evidence="9 10">
    <name type="scientific">Klebsiella michiganensis</name>
    <dbReference type="NCBI Taxonomy" id="1134687"/>
    <lineage>
        <taxon>Bacteria</taxon>
        <taxon>Pseudomonadati</taxon>
        <taxon>Pseudomonadota</taxon>
        <taxon>Gammaproteobacteria</taxon>
        <taxon>Enterobacterales</taxon>
        <taxon>Enterobacteriaceae</taxon>
        <taxon>Klebsiella/Raoultella group</taxon>
        <taxon>Klebsiella</taxon>
    </lineage>
</organism>